<dbReference type="PROSITE" id="PS51273">
    <property type="entry name" value="GATASE_TYPE_1"/>
    <property type="match status" value="1"/>
</dbReference>
<dbReference type="NCBIfam" id="TIGR00566">
    <property type="entry name" value="trpG_papA"/>
    <property type="match status" value="1"/>
</dbReference>
<keyword evidence="1" id="KW-0315">Glutamine amidotransferase</keyword>
<dbReference type="SUPFAM" id="SSF52317">
    <property type="entry name" value="Class I glutamine amidotransferase-like"/>
    <property type="match status" value="1"/>
</dbReference>
<dbReference type="EMBL" id="LQNT01000001">
    <property type="protein sequence ID" value="KZE39901.1"/>
    <property type="molecule type" value="Genomic_DNA"/>
</dbReference>
<evidence type="ECO:0000259" key="2">
    <source>
        <dbReference type="Pfam" id="PF00117"/>
    </source>
</evidence>
<dbReference type="InterPro" id="IPR050472">
    <property type="entry name" value="Anth_synth/Amidotransfase"/>
</dbReference>
<dbReference type="FunFam" id="3.40.50.880:FF:000003">
    <property type="entry name" value="Anthranilate synthase component II"/>
    <property type="match status" value="1"/>
</dbReference>
<dbReference type="InterPro" id="IPR017926">
    <property type="entry name" value="GATASE"/>
</dbReference>
<dbReference type="OrthoDB" id="9807137at2"/>
<dbReference type="Gene3D" id="3.40.50.880">
    <property type="match status" value="1"/>
</dbReference>
<accession>A0A163G8S9</accession>
<gene>
    <name evidence="3" type="ORF">AV656_01050</name>
</gene>
<sequence>MILVIDNFDSFTFNLVQYLRRIGMEVSVRRNDEVTAEEVRKMAPGAILISPGPGNPDTSGVCLEIVGRFHSEIPIIGVCLGQQVIARAFGGFVMKGSRPVHGKTSPIMHDGRGVFAGLPSPLRVARYHSLVVEEETLPECLEVSARTAEGEIMAIRHKVYPVEGVQFHPEAILTEKGLDMLMNFVLQANSPEVIRHAE</sequence>
<protein>
    <submittedName>
        <fullName evidence="3">Anthranilate synthase</fullName>
    </submittedName>
</protein>
<dbReference type="GO" id="GO:0000162">
    <property type="term" value="P:L-tryptophan biosynthetic process"/>
    <property type="evidence" value="ECO:0007669"/>
    <property type="project" value="TreeGrafter"/>
</dbReference>
<dbReference type="Proteomes" id="UP000076490">
    <property type="component" value="Unassembled WGS sequence"/>
</dbReference>
<organism evidence="3 4">
    <name type="scientific">Bhargavaea cecembensis</name>
    <dbReference type="NCBI Taxonomy" id="394098"/>
    <lineage>
        <taxon>Bacteria</taxon>
        <taxon>Bacillati</taxon>
        <taxon>Bacillota</taxon>
        <taxon>Bacilli</taxon>
        <taxon>Bacillales</taxon>
        <taxon>Caryophanaceae</taxon>
        <taxon>Bhargavaea</taxon>
    </lineage>
</organism>
<evidence type="ECO:0000313" key="3">
    <source>
        <dbReference type="EMBL" id="KZE39901.1"/>
    </source>
</evidence>
<feature type="domain" description="Glutamine amidotransferase" evidence="2">
    <location>
        <begin position="3"/>
        <end position="187"/>
    </location>
</feature>
<dbReference type="GO" id="GO:0005829">
    <property type="term" value="C:cytosol"/>
    <property type="evidence" value="ECO:0007669"/>
    <property type="project" value="TreeGrafter"/>
</dbReference>
<dbReference type="InterPro" id="IPR029062">
    <property type="entry name" value="Class_I_gatase-like"/>
</dbReference>
<dbReference type="PRINTS" id="PR00099">
    <property type="entry name" value="CPSGATASE"/>
</dbReference>
<dbReference type="PRINTS" id="PR00097">
    <property type="entry name" value="ANTSNTHASEII"/>
</dbReference>
<dbReference type="InterPro" id="IPR006221">
    <property type="entry name" value="TrpG/PapA_dom"/>
</dbReference>
<dbReference type="PANTHER" id="PTHR43418:SF4">
    <property type="entry name" value="MULTIFUNCTIONAL TRYPTOPHAN BIOSYNTHESIS PROTEIN"/>
    <property type="match status" value="1"/>
</dbReference>
<dbReference type="RefSeq" id="WP_063177961.1">
    <property type="nucleotide sequence ID" value="NZ_LQNT01000001.1"/>
</dbReference>
<reference evidence="3 4" key="1">
    <citation type="submission" date="2016-01" db="EMBL/GenBank/DDBJ databases">
        <title>Whole genome sequencing of Bhargavaea cecembensis T14.</title>
        <authorList>
            <person name="Hong K.W."/>
        </authorList>
    </citation>
    <scope>NUCLEOTIDE SEQUENCE [LARGE SCALE GENOMIC DNA]</scope>
    <source>
        <strain evidence="3 4">T14</strain>
    </source>
</reference>
<dbReference type="Pfam" id="PF00117">
    <property type="entry name" value="GATase"/>
    <property type="match status" value="1"/>
</dbReference>
<evidence type="ECO:0000313" key="4">
    <source>
        <dbReference type="Proteomes" id="UP000076490"/>
    </source>
</evidence>
<dbReference type="AlphaFoldDB" id="A0A163G8S9"/>
<evidence type="ECO:0000256" key="1">
    <source>
        <dbReference type="ARBA" id="ARBA00022962"/>
    </source>
</evidence>
<name>A0A163G8S9_9BACL</name>
<dbReference type="PANTHER" id="PTHR43418">
    <property type="entry name" value="MULTIFUNCTIONAL TRYPTOPHAN BIOSYNTHESIS PROTEIN-RELATED"/>
    <property type="match status" value="1"/>
</dbReference>
<proteinExistence type="predicted"/>
<comment type="caution">
    <text evidence="3">The sequence shown here is derived from an EMBL/GenBank/DDBJ whole genome shotgun (WGS) entry which is preliminary data.</text>
</comment>
<dbReference type="CDD" id="cd01743">
    <property type="entry name" value="GATase1_Anthranilate_Synthase"/>
    <property type="match status" value="1"/>
</dbReference>
<dbReference type="PRINTS" id="PR00096">
    <property type="entry name" value="GATASE"/>
</dbReference>
<dbReference type="GO" id="GO:0004049">
    <property type="term" value="F:anthranilate synthase activity"/>
    <property type="evidence" value="ECO:0007669"/>
    <property type="project" value="TreeGrafter"/>
</dbReference>